<keyword evidence="2" id="KW-1185">Reference proteome</keyword>
<dbReference type="EMBL" id="JAKMXF010000133">
    <property type="protein sequence ID" value="KAI6656879.1"/>
    <property type="molecule type" value="Genomic_DNA"/>
</dbReference>
<dbReference type="PANTHER" id="PTHR24104">
    <property type="entry name" value="E3 UBIQUITIN-PROTEIN LIGASE NHLRC1-RELATED"/>
    <property type="match status" value="1"/>
</dbReference>
<gene>
    <name evidence="1" type="ORF">LOD99_16182</name>
</gene>
<dbReference type="InterPro" id="IPR050952">
    <property type="entry name" value="TRIM-NHL_E3_ligases"/>
</dbReference>
<dbReference type="Gene3D" id="2.120.10.30">
    <property type="entry name" value="TolB, C-terminal domain"/>
    <property type="match status" value="1"/>
</dbReference>
<dbReference type="SUPFAM" id="SSF101898">
    <property type="entry name" value="NHL repeat"/>
    <property type="match status" value="1"/>
</dbReference>
<reference evidence="1 2" key="1">
    <citation type="journal article" date="2023" name="BMC Biol.">
        <title>The compact genome of the sponge Oopsacas minuta (Hexactinellida) is lacking key metazoan core genes.</title>
        <authorList>
            <person name="Santini S."/>
            <person name="Schenkelaars Q."/>
            <person name="Jourda C."/>
            <person name="Duchesne M."/>
            <person name="Belahbib H."/>
            <person name="Rocher C."/>
            <person name="Selva M."/>
            <person name="Riesgo A."/>
            <person name="Vervoort M."/>
            <person name="Leys S.P."/>
            <person name="Kodjabachian L."/>
            <person name="Le Bivic A."/>
            <person name="Borchiellini C."/>
            <person name="Claverie J.M."/>
            <person name="Renard E."/>
        </authorList>
    </citation>
    <scope>NUCLEOTIDE SEQUENCE [LARGE SCALE GENOMIC DNA]</scope>
    <source>
        <strain evidence="1">SPO-2</strain>
    </source>
</reference>
<dbReference type="Pfam" id="PF17170">
    <property type="entry name" value="DUF5128"/>
    <property type="match status" value="1"/>
</dbReference>
<name>A0AAV7K6U5_9METZ</name>
<evidence type="ECO:0000313" key="2">
    <source>
        <dbReference type="Proteomes" id="UP001165289"/>
    </source>
</evidence>
<dbReference type="InterPro" id="IPR011042">
    <property type="entry name" value="6-blade_b-propeller_TolB-like"/>
</dbReference>
<accession>A0AAV7K6U5</accession>
<dbReference type="Proteomes" id="UP001165289">
    <property type="component" value="Unassembled WGS sequence"/>
</dbReference>
<dbReference type="PANTHER" id="PTHR24104:SF25">
    <property type="entry name" value="PROTEIN LIN-41"/>
    <property type="match status" value="1"/>
</dbReference>
<sequence length="694" mass="79214">MNEEYSREIFSCQECDCIKEHSLLLDCFHNICRDCENEDNGITCNSCPDNVQKSREGIIHQLNQLLHTSFNNPEPEDHIAKNCAMCDKTENTIYCTVCKTFWCELHLEEFHVNGTFAGADRHKLVRDVSKLNLQALITGEGDEEDETRLNEMLEVLKELDQEGKENQLKLEGSHSKIDEKMREEEHIVGKVFEGIYERMERQKSLILGELNDKCNTMHEKLEENMKINEIKLSRINRAVNLITKMMQHKVIAEPMEKYFIERNIVEKNRTVSPEDVNHEINWEDSSHLPLKMFEANDSPTINNPDLRKSCIKSTIEKSNFVSFVVDLKDEFNQNIRSLPAGHKIRIALIKDDYTLTIPEKTLMPTYDEHYSTTIRLPDGTYHACLCKYMGEPTMFATNGVKFRVGKKTLELVTPKISTLHDPGLVRAITATNDSLYSVVKDPPEIRKYCYKMTYEGNIHSSGTKSFEDCSISFETNFGEGLLGSPCGICYLDAEVYVVDAGFNCVHVFTNTGVYIERFGSTGKGLGQFQRPMGIDYDYLNKEILIADTYNNRIQSCVMDTKRCTAFGTNDAFVLKDPVDVKSCKNGNTVVTTLAGQVVIYEFRIVILLIMDGILTPRHCCIDSSDNIYVTSHLGHCVYIIKHTEGSDNNFERLKLKTHPDFRRPTGIATNSEGQLFVISRELNPESTLSFLSIW</sequence>
<dbReference type="CDD" id="cd05819">
    <property type="entry name" value="NHL"/>
    <property type="match status" value="1"/>
</dbReference>
<proteinExistence type="predicted"/>
<comment type="caution">
    <text evidence="1">The sequence shown here is derived from an EMBL/GenBank/DDBJ whole genome shotgun (WGS) entry which is preliminary data.</text>
</comment>
<dbReference type="GO" id="GO:0061630">
    <property type="term" value="F:ubiquitin protein ligase activity"/>
    <property type="evidence" value="ECO:0007669"/>
    <property type="project" value="TreeGrafter"/>
</dbReference>
<dbReference type="GO" id="GO:0000209">
    <property type="term" value="P:protein polyubiquitination"/>
    <property type="evidence" value="ECO:0007669"/>
    <property type="project" value="TreeGrafter"/>
</dbReference>
<dbReference type="GO" id="GO:0043161">
    <property type="term" value="P:proteasome-mediated ubiquitin-dependent protein catabolic process"/>
    <property type="evidence" value="ECO:0007669"/>
    <property type="project" value="TreeGrafter"/>
</dbReference>
<evidence type="ECO:0000313" key="1">
    <source>
        <dbReference type="EMBL" id="KAI6656879.1"/>
    </source>
</evidence>
<organism evidence="1 2">
    <name type="scientific">Oopsacas minuta</name>
    <dbReference type="NCBI Taxonomy" id="111878"/>
    <lineage>
        <taxon>Eukaryota</taxon>
        <taxon>Metazoa</taxon>
        <taxon>Porifera</taxon>
        <taxon>Hexactinellida</taxon>
        <taxon>Hexasterophora</taxon>
        <taxon>Lyssacinosida</taxon>
        <taxon>Leucopsacidae</taxon>
        <taxon>Oopsacas</taxon>
    </lineage>
</organism>
<protein>
    <submittedName>
        <fullName evidence="1">PEP-CTERM domain protein</fullName>
    </submittedName>
</protein>
<dbReference type="GO" id="GO:0008270">
    <property type="term" value="F:zinc ion binding"/>
    <property type="evidence" value="ECO:0007669"/>
    <property type="project" value="UniProtKB-KW"/>
</dbReference>
<dbReference type="AlphaFoldDB" id="A0AAV7K6U5"/>